<evidence type="ECO:0000256" key="2">
    <source>
        <dbReference type="ARBA" id="ARBA00022679"/>
    </source>
</evidence>
<reference evidence="9" key="1">
    <citation type="journal article" date="2010" name="Stand. Genomic Sci.">
        <title>Complete genome sequence of 'Thermobaculum terrenum' type strain (YNP1).</title>
        <authorList>
            <person name="Kiss H."/>
            <person name="Cleland D."/>
            <person name="Lapidus A."/>
            <person name="Lucas S."/>
            <person name="Glavina Del Rio T."/>
            <person name="Nolan M."/>
            <person name="Tice H."/>
            <person name="Han C."/>
            <person name="Goodwin L."/>
            <person name="Pitluck S."/>
            <person name="Liolios K."/>
            <person name="Ivanova N."/>
            <person name="Mavromatis K."/>
            <person name="Ovchinnikova G."/>
            <person name="Pati A."/>
            <person name="Chen A."/>
            <person name="Palaniappan K."/>
            <person name="Land M."/>
            <person name="Hauser L."/>
            <person name="Chang Y."/>
            <person name="Jeffries C."/>
            <person name="Lu M."/>
            <person name="Brettin T."/>
            <person name="Detter J."/>
            <person name="Goker M."/>
            <person name="Tindall B."/>
            <person name="Beck B."/>
            <person name="McDermott T."/>
            <person name="Woyke T."/>
            <person name="Bristow J."/>
            <person name="Eisen J."/>
            <person name="Markowitz V."/>
            <person name="Hugenholtz P."/>
            <person name="Kyrpides N."/>
            <person name="Klenk H."/>
            <person name="Cheng J."/>
        </authorList>
    </citation>
    <scope>NUCLEOTIDE SEQUENCE [LARGE SCALE GENOMIC DNA]</scope>
    <source>
        <strain evidence="9">ATCC BAA-798 / YNP1</strain>
    </source>
</reference>
<dbReference type="InterPro" id="IPR000023">
    <property type="entry name" value="Phosphofructokinase_dom"/>
</dbReference>
<dbReference type="SUPFAM" id="SSF53784">
    <property type="entry name" value="Phosphofructokinase"/>
    <property type="match status" value="1"/>
</dbReference>
<dbReference type="EMBL" id="CP001825">
    <property type="protein sequence ID" value="ACZ41596.1"/>
    <property type="molecule type" value="Genomic_DNA"/>
</dbReference>
<keyword evidence="3 6" id="KW-0479">Metal-binding</keyword>
<dbReference type="InterPro" id="IPR050929">
    <property type="entry name" value="PFKA"/>
</dbReference>
<feature type="binding site" evidence="6">
    <location>
        <begin position="184"/>
        <end position="186"/>
    </location>
    <ligand>
        <name>substrate</name>
    </ligand>
</feature>
<keyword evidence="4 6" id="KW-0418">Kinase</keyword>
<dbReference type="KEGG" id="ttr:Tter_0679"/>
<feature type="binding site" evidence="6">
    <location>
        <position position="241"/>
    </location>
    <ligand>
        <name>substrate</name>
    </ligand>
</feature>
<keyword evidence="9" id="KW-1185">Reference proteome</keyword>
<dbReference type="RefSeq" id="WP_012874631.1">
    <property type="nucleotide sequence ID" value="NC_013525.1"/>
</dbReference>
<dbReference type="PRINTS" id="PR00476">
    <property type="entry name" value="PHFRCTKINASE"/>
</dbReference>
<gene>
    <name evidence="6" type="primary">pfp</name>
    <name evidence="8" type="ordered locus">Tter_0679</name>
</gene>
<comment type="caution">
    <text evidence="6">Lacks conserved residue(s) required for the propagation of feature annotation.</text>
</comment>
<comment type="cofactor">
    <cofactor evidence="1 6">
        <name>Mg(2+)</name>
        <dbReference type="ChEBI" id="CHEBI:18420"/>
    </cofactor>
</comment>
<comment type="catalytic activity">
    <reaction evidence="6">
        <text>beta-D-fructose 6-phosphate + diphosphate = beta-D-fructose 1,6-bisphosphate + phosphate + H(+)</text>
        <dbReference type="Rhea" id="RHEA:13613"/>
        <dbReference type="ChEBI" id="CHEBI:15378"/>
        <dbReference type="ChEBI" id="CHEBI:32966"/>
        <dbReference type="ChEBI" id="CHEBI:33019"/>
        <dbReference type="ChEBI" id="CHEBI:43474"/>
        <dbReference type="ChEBI" id="CHEBI:57634"/>
        <dbReference type="EC" id="2.7.1.90"/>
    </reaction>
</comment>
<dbReference type="eggNOG" id="COG0205">
    <property type="taxonomic scope" value="Bacteria"/>
</dbReference>
<dbReference type="Gene3D" id="3.40.50.450">
    <property type="match status" value="1"/>
</dbReference>
<accession>D1CF90</accession>
<dbReference type="HAMAP" id="MF_01978">
    <property type="entry name" value="Phosphofructokinase_II_B2"/>
    <property type="match status" value="1"/>
</dbReference>
<dbReference type="GO" id="GO:0046872">
    <property type="term" value="F:metal ion binding"/>
    <property type="evidence" value="ECO:0007669"/>
    <property type="project" value="UniProtKB-KW"/>
</dbReference>
<protein>
    <recommendedName>
        <fullName evidence="6">Pyrophosphate--fructose 6-phosphate 1-phosphotransferase</fullName>
        <ecNumber evidence="6">2.7.1.90</ecNumber>
    </recommendedName>
    <alternativeName>
        <fullName evidence="6">6-phosphofructokinase, pyrophosphate dependent</fullName>
    </alternativeName>
    <alternativeName>
        <fullName evidence="6">PPi-dependent phosphofructokinase</fullName>
        <shortName evidence="6">PPi-PFK</shortName>
    </alternativeName>
    <alternativeName>
        <fullName evidence="6">Pyrophosphate-dependent 6-phosphofructose-1-kinase</fullName>
    </alternativeName>
</protein>
<dbReference type="NCBIfam" id="NF010675">
    <property type="entry name" value="PRK14072.1"/>
    <property type="match status" value="1"/>
</dbReference>
<dbReference type="AlphaFoldDB" id="D1CF90"/>
<keyword evidence="6" id="KW-0324">Glycolysis</keyword>
<name>D1CF90_THET1</name>
<dbReference type="Pfam" id="PF00365">
    <property type="entry name" value="PFK"/>
    <property type="match status" value="1"/>
</dbReference>
<dbReference type="InterPro" id="IPR035966">
    <property type="entry name" value="PKF_sf"/>
</dbReference>
<evidence type="ECO:0000313" key="9">
    <source>
        <dbReference type="Proteomes" id="UP000000323"/>
    </source>
</evidence>
<dbReference type="PIRSF" id="PIRSF036483">
    <property type="entry name" value="PFK_XF0274"/>
    <property type="match status" value="1"/>
</dbReference>
<keyword evidence="6" id="KW-0963">Cytoplasm</keyword>
<dbReference type="UniPathway" id="UPA00109">
    <property type="reaction ID" value="UER00182"/>
</dbReference>
<comment type="subunit">
    <text evidence="6">Homodimer.</text>
</comment>
<proteinExistence type="inferred from homology"/>
<dbReference type="GO" id="GO:0003872">
    <property type="term" value="F:6-phosphofructokinase activity"/>
    <property type="evidence" value="ECO:0007669"/>
    <property type="project" value="UniProtKB-UniRule"/>
</dbReference>
<dbReference type="GO" id="GO:0006002">
    <property type="term" value="P:fructose 6-phosphate metabolic process"/>
    <property type="evidence" value="ECO:0007669"/>
    <property type="project" value="InterPro"/>
</dbReference>
<organism evidence="8 9">
    <name type="scientific">Thermobaculum terrenum (strain ATCC BAA-798 / CCMEE 7001 / YNP1)</name>
    <dbReference type="NCBI Taxonomy" id="525904"/>
    <lineage>
        <taxon>Bacteria</taxon>
        <taxon>Bacillati</taxon>
        <taxon>Chloroflexota</taxon>
        <taxon>Chloroflexia</taxon>
        <taxon>Candidatus Thermobaculales</taxon>
        <taxon>Candidatus Thermobaculaceae</taxon>
        <taxon>Thermobaculum</taxon>
    </lineage>
</organism>
<dbReference type="InterPro" id="IPR022953">
    <property type="entry name" value="ATP_PFK"/>
</dbReference>
<evidence type="ECO:0000313" key="8">
    <source>
        <dbReference type="EMBL" id="ACZ41596.1"/>
    </source>
</evidence>
<dbReference type="PANTHER" id="PTHR45770">
    <property type="entry name" value="ATP-DEPENDENT 6-PHOSPHOFRUCTOKINASE 1"/>
    <property type="match status" value="1"/>
</dbReference>
<sequence length="404" mass="44404">MAVKGNLIVGQSGGCTAVINSSLVGVVQTALKSPAVGEVYGMLHGVEGLFRSEVVDLRAEPDGVWEEIKKTPSAALGSNRYKLSDDDIDRALQILRSLDVRYFIYIGGNDSADTAHRIALAAQAANYELYAVAVPKTIDNDLPYTDHSPGYGSIARFISTVTQEIGLDTEAMRRVDPVKILEVMGRDAGWVAASSILGKVRETDAPHLIYVPERPLVREKFLEDVENCYRKYGYVLVVVAETVRDENGNHIARVDPVFSQDAFGHKYISGTAAYLADLVSRDLGLRARYDKPGTIQRMSMAMASQVDLEEAYMVGRYAVEEVTKGTTNRMVTIERISNDPYMSKPGLVELEKIANQQKLLPEEYISPEGNFVTKAFVEYAMPLIGGSAVSFPRLQGKRIALKTI</sequence>
<feature type="binding site" evidence="6">
    <location>
        <position position="109"/>
    </location>
    <ligand>
        <name>Mg(2+)</name>
        <dbReference type="ChEBI" id="CHEBI:18420"/>
        <note>catalytic</note>
    </ligand>
</feature>
<dbReference type="InterPro" id="IPR011404">
    <property type="entry name" value="PPi-PFK"/>
</dbReference>
<comment type="subcellular location">
    <subcellularLocation>
        <location evidence="6">Cytoplasm</location>
    </subcellularLocation>
</comment>
<evidence type="ECO:0000256" key="3">
    <source>
        <dbReference type="ARBA" id="ARBA00022723"/>
    </source>
</evidence>
<keyword evidence="2 6" id="KW-0808">Transferase</keyword>
<dbReference type="GO" id="GO:0005737">
    <property type="term" value="C:cytoplasm"/>
    <property type="evidence" value="ECO:0007669"/>
    <property type="project" value="UniProtKB-SubCell"/>
</dbReference>
<evidence type="ECO:0000256" key="6">
    <source>
        <dbReference type="HAMAP-Rule" id="MF_01978"/>
    </source>
</evidence>
<comment type="function">
    <text evidence="6">Catalyzes the phosphorylation of D-fructose 6-phosphate, the first committing step of glycolysis. Uses inorganic phosphate (PPi) as phosphoryl donor instead of ATP like common ATP-dependent phosphofructokinases (ATP-PFKs), which renders the reaction reversible, and can thus function both in glycolysis and gluconeogenesis. Consistently, PPi-PFK can replace the enzymes of both the forward (ATP-PFK) and reverse (fructose-bisphosphatase (FBPase)) reactions.</text>
</comment>
<evidence type="ECO:0000256" key="5">
    <source>
        <dbReference type="ARBA" id="ARBA00022842"/>
    </source>
</evidence>
<dbReference type="Gene3D" id="3.40.50.460">
    <property type="entry name" value="Phosphofructokinase domain"/>
    <property type="match status" value="1"/>
</dbReference>
<evidence type="ECO:0000256" key="1">
    <source>
        <dbReference type="ARBA" id="ARBA00001946"/>
    </source>
</evidence>
<comment type="activity regulation">
    <text evidence="6">Non-allosteric.</text>
</comment>
<evidence type="ECO:0000256" key="4">
    <source>
        <dbReference type="ARBA" id="ARBA00022777"/>
    </source>
</evidence>
<dbReference type="Proteomes" id="UP000000323">
    <property type="component" value="Chromosome 1"/>
</dbReference>
<dbReference type="STRING" id="525904.Tter_0679"/>
<feature type="active site" description="Proton acceptor" evidence="6">
    <location>
        <position position="139"/>
    </location>
</feature>
<feature type="site" description="Important for catalytic activity and substrate specificity; stabilizes the transition state when the phosphoryl donor is PPi; prevents ATP from binding by mimicking the alpha-phosphate group of ATP" evidence="6">
    <location>
        <position position="110"/>
    </location>
</feature>
<feature type="site" description="Important for catalytic activity; stabilizes the transition state when the phosphoryl donor is PPi" evidence="6">
    <location>
        <position position="136"/>
    </location>
</feature>
<feature type="domain" description="Phosphofructokinase" evidence="7">
    <location>
        <begin position="7"/>
        <end position="302"/>
    </location>
</feature>
<dbReference type="GO" id="GO:0047334">
    <property type="term" value="F:diphosphate-fructose-6-phosphate 1-phosphotransferase activity"/>
    <property type="evidence" value="ECO:0007669"/>
    <property type="project" value="UniProtKB-EC"/>
</dbReference>
<feature type="binding site" evidence="6">
    <location>
        <begin position="137"/>
        <end position="139"/>
    </location>
    <ligand>
        <name>substrate</name>
    </ligand>
</feature>
<comment type="similarity">
    <text evidence="6">Belongs to the phosphofructokinase type A (PFKA) family. PPi-dependent PFK group II subfamily. Clade 'B2' sub-subfamily.</text>
</comment>
<feature type="binding site" evidence="6">
    <location>
        <position position="14"/>
    </location>
    <ligand>
        <name>diphosphate</name>
        <dbReference type="ChEBI" id="CHEBI:33019"/>
    </ligand>
</feature>
<comment type="pathway">
    <text evidence="6">Carbohydrate degradation; glycolysis; D-glyceraldehyde 3-phosphate and glycerone phosphate from D-glucose: step 3/4.</text>
</comment>
<dbReference type="EC" id="2.7.1.90" evidence="6"/>
<dbReference type="HOGENOM" id="CLU_020655_1_1_0"/>
<dbReference type="OrthoDB" id="9802503at2"/>
<evidence type="ECO:0000259" key="7">
    <source>
        <dbReference type="Pfam" id="PF00365"/>
    </source>
</evidence>
<keyword evidence="5 6" id="KW-0460">Magnesium</keyword>